<dbReference type="OrthoDB" id="27237at2759"/>
<dbReference type="EMBL" id="ML996567">
    <property type="protein sequence ID" value="KAF2760837.1"/>
    <property type="molecule type" value="Genomic_DNA"/>
</dbReference>
<proteinExistence type="predicted"/>
<feature type="compositionally biased region" description="Acidic residues" evidence="1">
    <location>
        <begin position="485"/>
        <end position="498"/>
    </location>
</feature>
<dbReference type="PANTHER" id="PTHR13060">
    <property type="entry name" value="SGT1 PROTEIN HSGT1 SUPPRESSOR OF GCR2"/>
    <property type="match status" value="1"/>
</dbReference>
<dbReference type="PANTHER" id="PTHR13060:SF0">
    <property type="entry name" value="PROTEIN ECDYSONELESS HOMOLOG"/>
    <property type="match status" value="1"/>
</dbReference>
<evidence type="ECO:0000313" key="3">
    <source>
        <dbReference type="Proteomes" id="UP000799437"/>
    </source>
</evidence>
<protein>
    <submittedName>
        <fullName evidence="2">SGT1-domain-containing protein</fullName>
    </submittedName>
</protein>
<dbReference type="AlphaFoldDB" id="A0A6A6WGS0"/>
<feature type="region of interest" description="Disordered" evidence="1">
    <location>
        <begin position="423"/>
        <end position="454"/>
    </location>
</feature>
<sequence length="600" mass="68374">MERPQDDGLKWFGEGFDGFPKRLPGDCVEYSIRIIDSKLPDTAIREKLSNVERTASRLSRELLKDYIWQRDIFTLNLKREDNFWILHGRTDFGDSVADEWLIVYLLRELSRLIDNAWIRVYDTDGEFLLIEAANALPRWLNPEVAQNRVWIHGGKLLIIPLHQSLTSQGRTSPITKPLSMIEATCFICRSPRKLTHSPLIEEEAFYRIRNHPGQIKDNLHHAPLYIPRRLAYVVHKNPSHVSAAIEAFYLRDPIAVRPLNTKDKSTLNFPPEDFVKTVVGFNKVGYAQLYSQDFTPSKLWEEWLHETNDAVTRKRWEVAMKLTCGFEMLVEDPQNQDKRAVREIKLLLEDLGSGEEQLPCDKEVESWVVQEDNEDWLDIDLESLEDELQGRKGNGKRGAKGGFGDEATQDNLRKMVQRFEDFLNNDESDDMDEDNDNEDEEDQTDEDEDREVSFDEEEFVKLMTEMMGLPPALGGETHQDRADTSEDVDDDDDGDDAEDIRTLSELMGLELKAAEALNLNIDPSGRSARTSGVKCSGEPVTTGKVKRNQANEAVGNVFEASEDEEKSDIDIDFELANDLLKNLQGLSVVNVAAGNTNGLK</sequence>
<dbReference type="RefSeq" id="XP_033603288.1">
    <property type="nucleotide sequence ID" value="XM_033742646.1"/>
</dbReference>
<dbReference type="Proteomes" id="UP000799437">
    <property type="component" value="Unassembled WGS sequence"/>
</dbReference>
<feature type="region of interest" description="Disordered" evidence="1">
    <location>
        <begin position="469"/>
        <end position="499"/>
    </location>
</feature>
<evidence type="ECO:0000256" key="1">
    <source>
        <dbReference type="SAM" id="MobiDB-lite"/>
    </source>
</evidence>
<dbReference type="Pfam" id="PF07093">
    <property type="entry name" value="SGT1"/>
    <property type="match status" value="1"/>
</dbReference>
<dbReference type="GO" id="GO:0005634">
    <property type="term" value="C:nucleus"/>
    <property type="evidence" value="ECO:0007669"/>
    <property type="project" value="TreeGrafter"/>
</dbReference>
<evidence type="ECO:0000313" key="2">
    <source>
        <dbReference type="EMBL" id="KAF2760837.1"/>
    </source>
</evidence>
<dbReference type="InterPro" id="IPR010770">
    <property type="entry name" value="Ecd"/>
</dbReference>
<feature type="region of interest" description="Disordered" evidence="1">
    <location>
        <begin position="390"/>
        <end position="410"/>
    </location>
</feature>
<reference evidence="2" key="1">
    <citation type="journal article" date="2020" name="Stud. Mycol.">
        <title>101 Dothideomycetes genomes: a test case for predicting lifestyles and emergence of pathogens.</title>
        <authorList>
            <person name="Haridas S."/>
            <person name="Albert R."/>
            <person name="Binder M."/>
            <person name="Bloem J."/>
            <person name="Labutti K."/>
            <person name="Salamov A."/>
            <person name="Andreopoulos B."/>
            <person name="Baker S."/>
            <person name="Barry K."/>
            <person name="Bills G."/>
            <person name="Bluhm B."/>
            <person name="Cannon C."/>
            <person name="Castanera R."/>
            <person name="Culley D."/>
            <person name="Daum C."/>
            <person name="Ezra D."/>
            <person name="Gonzalez J."/>
            <person name="Henrissat B."/>
            <person name="Kuo A."/>
            <person name="Liang C."/>
            <person name="Lipzen A."/>
            <person name="Lutzoni F."/>
            <person name="Magnuson J."/>
            <person name="Mondo S."/>
            <person name="Nolan M."/>
            <person name="Ohm R."/>
            <person name="Pangilinan J."/>
            <person name="Park H.-J."/>
            <person name="Ramirez L."/>
            <person name="Alfaro M."/>
            <person name="Sun H."/>
            <person name="Tritt A."/>
            <person name="Yoshinaga Y."/>
            <person name="Zwiers L.-H."/>
            <person name="Turgeon B."/>
            <person name="Goodwin S."/>
            <person name="Spatafora J."/>
            <person name="Crous P."/>
            <person name="Grigoriev I."/>
        </authorList>
    </citation>
    <scope>NUCLEOTIDE SEQUENCE</scope>
    <source>
        <strain evidence="2">CBS 121739</strain>
    </source>
</reference>
<name>A0A6A6WGS0_9PEZI</name>
<organism evidence="2 3">
    <name type="scientific">Pseudovirgaria hyperparasitica</name>
    <dbReference type="NCBI Taxonomy" id="470096"/>
    <lineage>
        <taxon>Eukaryota</taxon>
        <taxon>Fungi</taxon>
        <taxon>Dikarya</taxon>
        <taxon>Ascomycota</taxon>
        <taxon>Pezizomycotina</taxon>
        <taxon>Dothideomycetes</taxon>
        <taxon>Dothideomycetes incertae sedis</taxon>
        <taxon>Acrospermales</taxon>
        <taxon>Acrospermaceae</taxon>
        <taxon>Pseudovirgaria</taxon>
    </lineage>
</organism>
<dbReference type="GeneID" id="54483700"/>
<keyword evidence="3" id="KW-1185">Reference proteome</keyword>
<accession>A0A6A6WGS0</accession>
<gene>
    <name evidence="2" type="ORF">EJ05DRAFT_461424</name>
</gene>